<dbReference type="EMBL" id="GBXM01057425">
    <property type="protein sequence ID" value="JAH51152.1"/>
    <property type="molecule type" value="Transcribed_RNA"/>
</dbReference>
<protein>
    <submittedName>
        <fullName evidence="1">Uncharacterized protein</fullName>
    </submittedName>
</protein>
<name>A0A0E9TCH6_ANGAN</name>
<sequence>MPLQLAFLCISYLHFPTGRLWFYLFIVA</sequence>
<evidence type="ECO:0000313" key="1">
    <source>
        <dbReference type="EMBL" id="JAH51152.1"/>
    </source>
</evidence>
<organism evidence="1">
    <name type="scientific">Anguilla anguilla</name>
    <name type="common">European freshwater eel</name>
    <name type="synonym">Muraena anguilla</name>
    <dbReference type="NCBI Taxonomy" id="7936"/>
    <lineage>
        <taxon>Eukaryota</taxon>
        <taxon>Metazoa</taxon>
        <taxon>Chordata</taxon>
        <taxon>Craniata</taxon>
        <taxon>Vertebrata</taxon>
        <taxon>Euteleostomi</taxon>
        <taxon>Actinopterygii</taxon>
        <taxon>Neopterygii</taxon>
        <taxon>Teleostei</taxon>
        <taxon>Anguilliformes</taxon>
        <taxon>Anguillidae</taxon>
        <taxon>Anguilla</taxon>
    </lineage>
</organism>
<dbReference type="AlphaFoldDB" id="A0A0E9TCH6"/>
<accession>A0A0E9TCH6</accession>
<reference evidence="1" key="2">
    <citation type="journal article" date="2015" name="Fish Shellfish Immunol.">
        <title>Early steps in the European eel (Anguilla anguilla)-Vibrio vulnificus interaction in the gills: Role of the RtxA13 toxin.</title>
        <authorList>
            <person name="Callol A."/>
            <person name="Pajuelo D."/>
            <person name="Ebbesson L."/>
            <person name="Teles M."/>
            <person name="MacKenzie S."/>
            <person name="Amaro C."/>
        </authorList>
    </citation>
    <scope>NUCLEOTIDE SEQUENCE</scope>
</reference>
<proteinExistence type="predicted"/>
<dbReference type="EMBL" id="GBXM01051238">
    <property type="protein sequence ID" value="JAH57339.1"/>
    <property type="molecule type" value="Transcribed_RNA"/>
</dbReference>
<reference evidence="1" key="1">
    <citation type="submission" date="2014-11" db="EMBL/GenBank/DDBJ databases">
        <authorList>
            <person name="Amaro Gonzalez C."/>
        </authorList>
    </citation>
    <scope>NUCLEOTIDE SEQUENCE</scope>
</reference>